<dbReference type="eggNOG" id="ENOG502RCJ6">
    <property type="taxonomic scope" value="Eukaryota"/>
</dbReference>
<dbReference type="PROSITE" id="PS51269">
    <property type="entry name" value="COMM"/>
    <property type="match status" value="1"/>
</dbReference>
<dbReference type="Proteomes" id="UP000011087">
    <property type="component" value="Unassembled WGS sequence"/>
</dbReference>
<evidence type="ECO:0000313" key="6">
    <source>
        <dbReference type="EnsemblProtists" id="EKX38279"/>
    </source>
</evidence>
<protein>
    <recommendedName>
        <fullName evidence="1">COMM domain-containing protein 5</fullName>
    </recommendedName>
</protein>
<dbReference type="EMBL" id="JH993050">
    <property type="protein sequence ID" value="EKX38279.1"/>
    <property type="molecule type" value="Genomic_DNA"/>
</dbReference>
<reference evidence="7" key="2">
    <citation type="submission" date="2012-11" db="EMBL/GenBank/DDBJ databases">
        <authorList>
            <person name="Kuo A."/>
            <person name="Curtis B.A."/>
            <person name="Tanifuji G."/>
            <person name="Burki F."/>
            <person name="Gruber A."/>
            <person name="Irimia M."/>
            <person name="Maruyama S."/>
            <person name="Arias M.C."/>
            <person name="Ball S.G."/>
            <person name="Gile G.H."/>
            <person name="Hirakawa Y."/>
            <person name="Hopkins J.F."/>
            <person name="Rensing S.A."/>
            <person name="Schmutz J."/>
            <person name="Symeonidi A."/>
            <person name="Elias M."/>
            <person name="Eveleigh R.J."/>
            <person name="Herman E.K."/>
            <person name="Klute M.J."/>
            <person name="Nakayama T."/>
            <person name="Obornik M."/>
            <person name="Reyes-Prieto A."/>
            <person name="Armbrust E.V."/>
            <person name="Aves S.J."/>
            <person name="Beiko R.G."/>
            <person name="Coutinho P."/>
            <person name="Dacks J.B."/>
            <person name="Durnford D.G."/>
            <person name="Fast N.M."/>
            <person name="Green B.R."/>
            <person name="Grisdale C."/>
            <person name="Hempe F."/>
            <person name="Henrissat B."/>
            <person name="Hoppner M.P."/>
            <person name="Ishida K.-I."/>
            <person name="Kim E."/>
            <person name="Koreny L."/>
            <person name="Kroth P.G."/>
            <person name="Liu Y."/>
            <person name="Malik S.-B."/>
            <person name="Maier U.G."/>
            <person name="McRose D."/>
            <person name="Mock T."/>
            <person name="Neilson J.A."/>
            <person name="Onodera N.T."/>
            <person name="Poole A.M."/>
            <person name="Pritham E.J."/>
            <person name="Richards T.A."/>
            <person name="Rocap G."/>
            <person name="Roy S.W."/>
            <person name="Sarai C."/>
            <person name="Schaack S."/>
            <person name="Shirato S."/>
            <person name="Slamovits C.H."/>
            <person name="Spencer D.F."/>
            <person name="Suzuki S."/>
            <person name="Worden A.Z."/>
            <person name="Zauner S."/>
            <person name="Barry K."/>
            <person name="Bell C."/>
            <person name="Bharti A.K."/>
            <person name="Crow J.A."/>
            <person name="Grimwood J."/>
            <person name="Kramer R."/>
            <person name="Lindquist E."/>
            <person name="Lucas S."/>
            <person name="Salamov A."/>
            <person name="McFadden G.I."/>
            <person name="Lane C.E."/>
            <person name="Keeling P.J."/>
            <person name="Gray M.W."/>
            <person name="Grigoriev I.V."/>
            <person name="Archibald J.M."/>
        </authorList>
    </citation>
    <scope>NUCLEOTIDE SEQUENCE</scope>
    <source>
        <strain evidence="7">CCMP2712</strain>
    </source>
</reference>
<dbReference type="AlphaFoldDB" id="L1IQZ4"/>
<proteinExistence type="inferred from homology"/>
<evidence type="ECO:0000313" key="7">
    <source>
        <dbReference type="Proteomes" id="UP000011087"/>
    </source>
</evidence>
<dbReference type="GO" id="GO:0005634">
    <property type="term" value="C:nucleus"/>
    <property type="evidence" value="ECO:0007669"/>
    <property type="project" value="TreeGrafter"/>
</dbReference>
<dbReference type="OrthoDB" id="203754at2759"/>
<dbReference type="PANTHER" id="PTHR15666">
    <property type="entry name" value="COMM DOMAIN CONTAINING PROTEIN 5"/>
    <property type="match status" value="1"/>
</dbReference>
<reference evidence="6" key="3">
    <citation type="submission" date="2015-06" db="UniProtKB">
        <authorList>
            <consortium name="EnsemblProtists"/>
        </authorList>
    </citation>
    <scope>IDENTIFICATION</scope>
</reference>
<evidence type="ECO:0000256" key="3">
    <source>
        <dbReference type="SAM" id="MobiDB-lite"/>
    </source>
</evidence>
<dbReference type="HOGENOM" id="CLU_091901_0_0_1"/>
<gene>
    <name evidence="5" type="ORF">GUITHDRAFT_154763</name>
</gene>
<comment type="similarity">
    <text evidence="2">Belongs to the COMM domain-containing protein 5 family.</text>
</comment>
<name>L1IQZ4_GUITC</name>
<keyword evidence="7" id="KW-1185">Reference proteome</keyword>
<feature type="domain" description="COMM" evidence="4">
    <location>
        <begin position="145"/>
        <end position="209"/>
    </location>
</feature>
<evidence type="ECO:0000256" key="2">
    <source>
        <dbReference type="ARBA" id="ARBA00093452"/>
    </source>
</evidence>
<organism evidence="5">
    <name type="scientific">Guillardia theta (strain CCMP2712)</name>
    <name type="common">Cryptophyte</name>
    <dbReference type="NCBI Taxonomy" id="905079"/>
    <lineage>
        <taxon>Eukaryota</taxon>
        <taxon>Cryptophyceae</taxon>
        <taxon>Pyrenomonadales</taxon>
        <taxon>Geminigeraceae</taxon>
        <taxon>Guillardia</taxon>
    </lineage>
</organism>
<dbReference type="InterPro" id="IPR017920">
    <property type="entry name" value="COMM"/>
</dbReference>
<dbReference type="Pfam" id="PF07258">
    <property type="entry name" value="COMM_domain"/>
    <property type="match status" value="1"/>
</dbReference>
<evidence type="ECO:0000256" key="1">
    <source>
        <dbReference type="ARBA" id="ARBA00016556"/>
    </source>
</evidence>
<dbReference type="GeneID" id="17294998"/>
<reference evidence="5 7" key="1">
    <citation type="journal article" date="2012" name="Nature">
        <title>Algal genomes reveal evolutionary mosaicism and the fate of nucleomorphs.</title>
        <authorList>
            <consortium name="DOE Joint Genome Institute"/>
            <person name="Curtis B.A."/>
            <person name="Tanifuji G."/>
            <person name="Burki F."/>
            <person name="Gruber A."/>
            <person name="Irimia M."/>
            <person name="Maruyama S."/>
            <person name="Arias M.C."/>
            <person name="Ball S.G."/>
            <person name="Gile G.H."/>
            <person name="Hirakawa Y."/>
            <person name="Hopkins J.F."/>
            <person name="Kuo A."/>
            <person name="Rensing S.A."/>
            <person name="Schmutz J."/>
            <person name="Symeonidi A."/>
            <person name="Elias M."/>
            <person name="Eveleigh R.J."/>
            <person name="Herman E.K."/>
            <person name="Klute M.J."/>
            <person name="Nakayama T."/>
            <person name="Obornik M."/>
            <person name="Reyes-Prieto A."/>
            <person name="Armbrust E.V."/>
            <person name="Aves S.J."/>
            <person name="Beiko R.G."/>
            <person name="Coutinho P."/>
            <person name="Dacks J.B."/>
            <person name="Durnford D.G."/>
            <person name="Fast N.M."/>
            <person name="Green B.R."/>
            <person name="Grisdale C.J."/>
            <person name="Hempel F."/>
            <person name="Henrissat B."/>
            <person name="Hoppner M.P."/>
            <person name="Ishida K."/>
            <person name="Kim E."/>
            <person name="Koreny L."/>
            <person name="Kroth P.G."/>
            <person name="Liu Y."/>
            <person name="Malik S.B."/>
            <person name="Maier U.G."/>
            <person name="McRose D."/>
            <person name="Mock T."/>
            <person name="Neilson J.A."/>
            <person name="Onodera N.T."/>
            <person name="Poole A.M."/>
            <person name="Pritham E.J."/>
            <person name="Richards T.A."/>
            <person name="Rocap G."/>
            <person name="Roy S.W."/>
            <person name="Sarai C."/>
            <person name="Schaack S."/>
            <person name="Shirato S."/>
            <person name="Slamovits C.H."/>
            <person name="Spencer D.F."/>
            <person name="Suzuki S."/>
            <person name="Worden A.Z."/>
            <person name="Zauner S."/>
            <person name="Barry K."/>
            <person name="Bell C."/>
            <person name="Bharti A.K."/>
            <person name="Crow J.A."/>
            <person name="Grimwood J."/>
            <person name="Kramer R."/>
            <person name="Lindquist E."/>
            <person name="Lucas S."/>
            <person name="Salamov A."/>
            <person name="McFadden G.I."/>
            <person name="Lane C.E."/>
            <person name="Keeling P.J."/>
            <person name="Gray M.W."/>
            <person name="Grigoriev I.V."/>
            <person name="Archibald J.M."/>
        </authorList>
    </citation>
    <scope>NUCLEOTIDE SEQUENCE</scope>
    <source>
        <strain evidence="5 7">CCMP2712</strain>
    </source>
</reference>
<dbReference type="OMA" id="HIVAGMY"/>
<dbReference type="PANTHER" id="PTHR15666:SF1">
    <property type="entry name" value="COMM DOMAIN-CONTAINING PROTEIN 5"/>
    <property type="match status" value="1"/>
</dbReference>
<dbReference type="PaxDb" id="55529-EKX38279"/>
<dbReference type="InterPro" id="IPR037357">
    <property type="entry name" value="COMMD5"/>
</dbReference>
<feature type="compositionally biased region" description="Low complexity" evidence="3">
    <location>
        <begin position="237"/>
        <end position="249"/>
    </location>
</feature>
<evidence type="ECO:0000313" key="5">
    <source>
        <dbReference type="EMBL" id="EKX38279.1"/>
    </source>
</evidence>
<accession>L1IQZ4</accession>
<feature type="region of interest" description="Disordered" evidence="3">
    <location>
        <begin position="219"/>
        <end position="265"/>
    </location>
</feature>
<dbReference type="KEGG" id="gtt:GUITHDRAFT_154763"/>
<dbReference type="RefSeq" id="XP_005825259.1">
    <property type="nucleotide sequence ID" value="XM_005825202.1"/>
</dbReference>
<sequence>MSRGGALLGRRALQYQITHTTNKEGFIEDPFWGASVPPEIASLPNLVEDSGRDHFRASLGLSVHHLSGKDVEEEDLEDVGQALFQGTTRALLCAIRSKAEEEKILNDLQALSLSPDVSKDFVQALSRARTRILSGPQLSGPSFPSLEDMRWRVDVTISTTSLSRVMRPTILMQWTLSDGSIETFEVSVDKLQDLRYDVAKSLQELKELENTQLFRLHGASKTKATKETSPAKRPVTSSSASPAHQTSSAERAGESSSMTAAVPDF</sequence>
<evidence type="ECO:0000259" key="4">
    <source>
        <dbReference type="PROSITE" id="PS51269"/>
    </source>
</evidence>
<dbReference type="EnsemblProtists" id="EKX38279">
    <property type="protein sequence ID" value="EKX38279"/>
    <property type="gene ID" value="GUITHDRAFT_154763"/>
</dbReference>
<dbReference type="STRING" id="905079.L1IQZ4"/>